<name>A0A426RM65_9FLAO</name>
<protein>
    <recommendedName>
        <fullName evidence="4">DUF998 domain-containing protein</fullName>
    </recommendedName>
</protein>
<feature type="transmembrane region" description="Helical" evidence="1">
    <location>
        <begin position="148"/>
        <end position="166"/>
    </location>
</feature>
<feature type="transmembrane region" description="Helical" evidence="1">
    <location>
        <begin position="107"/>
        <end position="127"/>
    </location>
</feature>
<gene>
    <name evidence="2" type="ORF">DZC72_05855</name>
</gene>
<keyword evidence="1" id="KW-0812">Transmembrane</keyword>
<reference evidence="3" key="1">
    <citation type="submission" date="2018-08" db="EMBL/GenBank/DDBJ databases">
        <authorList>
            <person name="Khan S.A."/>
            <person name="J S.E."/>
        </authorList>
    </citation>
    <scope>NUCLEOTIDE SEQUENCE [LARGE SCALE GENOMIC DNA]</scope>
    <source>
        <strain evidence="3">PoM-212</strain>
    </source>
</reference>
<proteinExistence type="predicted"/>
<evidence type="ECO:0000256" key="1">
    <source>
        <dbReference type="SAM" id="Phobius"/>
    </source>
</evidence>
<reference evidence="3" key="2">
    <citation type="submission" date="2018-12" db="EMBL/GenBank/DDBJ databases">
        <title>Maribacter lutimaris sp. nov., isolated from marine sediment.</title>
        <authorList>
            <person name="Kim K.K."/>
        </authorList>
    </citation>
    <scope>NUCLEOTIDE SEQUENCE [LARGE SCALE GENOMIC DNA]</scope>
    <source>
        <strain evidence="3">PoM-212</strain>
    </source>
</reference>
<feature type="transmembrane region" description="Helical" evidence="1">
    <location>
        <begin position="203"/>
        <end position="223"/>
    </location>
</feature>
<keyword evidence="1" id="KW-0472">Membrane</keyword>
<organism evidence="2 3">
    <name type="scientific">Maribacter algicola</name>
    <dbReference type="NCBI Taxonomy" id="2498892"/>
    <lineage>
        <taxon>Bacteria</taxon>
        <taxon>Pseudomonadati</taxon>
        <taxon>Bacteroidota</taxon>
        <taxon>Flavobacteriia</taxon>
        <taxon>Flavobacteriales</taxon>
        <taxon>Flavobacteriaceae</taxon>
        <taxon>Maribacter</taxon>
    </lineage>
</organism>
<keyword evidence="1" id="KW-1133">Transmembrane helix</keyword>
<evidence type="ECO:0008006" key="4">
    <source>
        <dbReference type="Google" id="ProtNLM"/>
    </source>
</evidence>
<sequence length="264" mass="30530">MGLFYGNKERVRHQTKKYLLAGILFISKYCFLRQEQFLKCVSMNLQDMKITAQKAGKKVVKEVDHFAKLERFIAAVLIFTPAILYWADLGCRDTFRDSISNYHFMWAGHWFGSLLTLAAALFIYNGAQHMSAQKEKQALVKKAKSRFGKGYNIIFGVALFGVLFFDHITFKWTHYIFASIFFVGCALAMILTRESRINTLGDVLGVLTLVFLGFHLLLEYLVWKDHNPFTLLWAEWIGLILIAIYFIAESLQRDRQEVAAHLYD</sequence>
<comment type="caution">
    <text evidence="2">The sequence shown here is derived from an EMBL/GenBank/DDBJ whole genome shotgun (WGS) entry which is preliminary data.</text>
</comment>
<dbReference type="InterPro" id="IPR055529">
    <property type="entry name" value="DUF7103"/>
</dbReference>
<dbReference type="EMBL" id="QUSX01000001">
    <property type="protein sequence ID" value="RRQ50096.1"/>
    <property type="molecule type" value="Genomic_DNA"/>
</dbReference>
<evidence type="ECO:0000313" key="3">
    <source>
        <dbReference type="Proteomes" id="UP000286990"/>
    </source>
</evidence>
<feature type="transmembrane region" description="Helical" evidence="1">
    <location>
        <begin position="229"/>
        <end position="248"/>
    </location>
</feature>
<dbReference type="Pfam" id="PF23396">
    <property type="entry name" value="DUF7103"/>
    <property type="match status" value="1"/>
</dbReference>
<keyword evidence="3" id="KW-1185">Reference proteome</keyword>
<evidence type="ECO:0000313" key="2">
    <source>
        <dbReference type="EMBL" id="RRQ50096.1"/>
    </source>
</evidence>
<accession>A0A426RM65</accession>
<feature type="transmembrane region" description="Helical" evidence="1">
    <location>
        <begin position="69"/>
        <end position="87"/>
    </location>
</feature>
<dbReference type="AlphaFoldDB" id="A0A426RM65"/>
<dbReference type="Proteomes" id="UP000286990">
    <property type="component" value="Unassembled WGS sequence"/>
</dbReference>
<feature type="transmembrane region" description="Helical" evidence="1">
    <location>
        <begin position="172"/>
        <end position="191"/>
    </location>
</feature>